<dbReference type="InterPro" id="IPR029062">
    <property type="entry name" value="Class_I_gatase-like"/>
</dbReference>
<evidence type="ECO:0000256" key="5">
    <source>
        <dbReference type="ARBA" id="ARBA00048082"/>
    </source>
</evidence>
<accession>A0ABR0K5N4</accession>
<keyword evidence="7" id="KW-1185">Reference proteome</keyword>
<keyword evidence="2 6" id="KW-0346">Stress response</keyword>
<keyword evidence="3 6" id="KW-0456">Lyase</keyword>
<gene>
    <name evidence="6" type="primary">HSP31</name>
    <name evidence="6" type="ORF">LTR24_006568</name>
</gene>
<dbReference type="PANTHER" id="PTHR48094">
    <property type="entry name" value="PROTEIN/NUCLEIC ACID DEGLYCASE DJ-1-RELATED"/>
    <property type="match status" value="1"/>
</dbReference>
<dbReference type="GO" id="GO:0019172">
    <property type="term" value="F:glyoxalase III activity"/>
    <property type="evidence" value="ECO:0007669"/>
    <property type="project" value="UniProtKB-EC"/>
</dbReference>
<comment type="catalytic activity">
    <reaction evidence="5">
        <text>methylglyoxal + H2O = (R)-lactate + H(+)</text>
        <dbReference type="Rhea" id="RHEA:27754"/>
        <dbReference type="ChEBI" id="CHEBI:15377"/>
        <dbReference type="ChEBI" id="CHEBI:15378"/>
        <dbReference type="ChEBI" id="CHEBI:16004"/>
        <dbReference type="ChEBI" id="CHEBI:17158"/>
        <dbReference type="EC" id="4.2.1.130"/>
    </reaction>
</comment>
<dbReference type="EMBL" id="JAVRRG010000086">
    <property type="protein sequence ID" value="KAK5087608.1"/>
    <property type="molecule type" value="Genomic_DNA"/>
</dbReference>
<evidence type="ECO:0000313" key="7">
    <source>
        <dbReference type="Proteomes" id="UP001345013"/>
    </source>
</evidence>
<evidence type="ECO:0000256" key="1">
    <source>
        <dbReference type="ARBA" id="ARBA00013134"/>
    </source>
</evidence>
<reference evidence="6 7" key="1">
    <citation type="submission" date="2023-08" db="EMBL/GenBank/DDBJ databases">
        <title>Black Yeasts Isolated from many extreme environments.</title>
        <authorList>
            <person name="Coleine C."/>
            <person name="Stajich J.E."/>
            <person name="Selbmann L."/>
        </authorList>
    </citation>
    <scope>NUCLEOTIDE SEQUENCE [LARGE SCALE GENOMIC DNA]</scope>
    <source>
        <strain evidence="6 7">CCFEE 5885</strain>
    </source>
</reference>
<dbReference type="Gene3D" id="3.40.50.880">
    <property type="match status" value="1"/>
</dbReference>
<dbReference type="Proteomes" id="UP001345013">
    <property type="component" value="Unassembled WGS sequence"/>
</dbReference>
<dbReference type="InterPro" id="IPR050325">
    <property type="entry name" value="Prot/Nucl_acid_deglycase"/>
</dbReference>
<dbReference type="SUPFAM" id="SSF52317">
    <property type="entry name" value="Class I glutamine amidotransferase-like"/>
    <property type="match status" value="1"/>
</dbReference>
<comment type="caution">
    <text evidence="6">The sequence shown here is derived from an EMBL/GenBank/DDBJ whole genome shotgun (WGS) entry which is preliminary data.</text>
</comment>
<evidence type="ECO:0000256" key="4">
    <source>
        <dbReference type="ARBA" id="ARBA00038493"/>
    </source>
</evidence>
<organism evidence="6 7">
    <name type="scientific">Lithohypha guttulata</name>
    <dbReference type="NCBI Taxonomy" id="1690604"/>
    <lineage>
        <taxon>Eukaryota</taxon>
        <taxon>Fungi</taxon>
        <taxon>Dikarya</taxon>
        <taxon>Ascomycota</taxon>
        <taxon>Pezizomycotina</taxon>
        <taxon>Eurotiomycetes</taxon>
        <taxon>Chaetothyriomycetidae</taxon>
        <taxon>Chaetothyriales</taxon>
        <taxon>Trichomeriaceae</taxon>
        <taxon>Lithohypha</taxon>
    </lineage>
</organism>
<protein>
    <recommendedName>
        <fullName evidence="1">D-lactate dehydratase</fullName>
        <ecNumber evidence="1">4.2.1.130</ecNumber>
    </recommendedName>
</protein>
<comment type="similarity">
    <text evidence="4">Belongs to the peptidase C56 family. HSP31-like subfamily.</text>
</comment>
<evidence type="ECO:0000313" key="6">
    <source>
        <dbReference type="EMBL" id="KAK5087608.1"/>
    </source>
</evidence>
<proteinExistence type="inferred from homology"/>
<sequence>MPIPVRFSSVGPSEDPRYDHVALPKRALIAFTSAHAPLYEDNKETGMFVAEALHPYNVFTAEGFDVDFVSETGTYGPDWLSQQDEWLKGEDKAAWEGKTGDFRKKLDGMAKAGDVDPDKYGIFFASAGHASLIDYPTARQLQRLASKVYSDGGIVSAVCHGGAIFPGVVNPVTNHSIVVGKRITGFTTKGEEEQGVLQTIRRWDRMTVEEAAAKAGGEYVGPPGPWDSFTRTDGRVVTGANLASARDTAVAAVKAFDELENNRDEKTGSER</sequence>
<dbReference type="EC" id="4.2.1.130" evidence="1"/>
<evidence type="ECO:0000256" key="2">
    <source>
        <dbReference type="ARBA" id="ARBA00023016"/>
    </source>
</evidence>
<name>A0ABR0K5N4_9EURO</name>
<dbReference type="PANTHER" id="PTHR48094:SF11">
    <property type="entry name" value="GLUTATHIONE-INDEPENDENT GLYOXALASE HSP31-RELATED"/>
    <property type="match status" value="1"/>
</dbReference>
<evidence type="ECO:0000256" key="3">
    <source>
        <dbReference type="ARBA" id="ARBA00023239"/>
    </source>
</evidence>